<keyword evidence="2" id="KW-1185">Reference proteome</keyword>
<dbReference type="Proteomes" id="UP001497382">
    <property type="component" value="Unassembled WGS sequence"/>
</dbReference>
<comment type="caution">
    <text evidence="1">The sequence shown here is derived from an EMBL/GenBank/DDBJ whole genome shotgun (WGS) entry which is preliminary data.</text>
</comment>
<accession>A0AAV2AZH4</accession>
<reference evidence="1 2" key="1">
    <citation type="submission" date="2024-04" db="EMBL/GenBank/DDBJ databases">
        <authorList>
            <person name="Rising A."/>
            <person name="Reimegard J."/>
            <person name="Sonavane S."/>
            <person name="Akerstrom W."/>
            <person name="Nylinder S."/>
            <person name="Hedman E."/>
            <person name="Kallberg Y."/>
        </authorList>
    </citation>
    <scope>NUCLEOTIDE SEQUENCE [LARGE SCALE GENOMIC DNA]</scope>
</reference>
<dbReference type="EMBL" id="CAXIEN010000232">
    <property type="protein sequence ID" value="CAL1288484.1"/>
    <property type="molecule type" value="Genomic_DNA"/>
</dbReference>
<protein>
    <submittedName>
        <fullName evidence="1">Uncharacterized protein</fullName>
    </submittedName>
</protein>
<name>A0AAV2AZH4_9ARAC</name>
<proteinExistence type="predicted"/>
<dbReference type="AlphaFoldDB" id="A0AAV2AZH4"/>
<evidence type="ECO:0000313" key="1">
    <source>
        <dbReference type="EMBL" id="CAL1288484.1"/>
    </source>
</evidence>
<gene>
    <name evidence="1" type="ORF">LARSCL_LOCUS15379</name>
</gene>
<sequence length="86" mass="9669">MCNKYRYNMLEDQHCDVISCRSKPRTPAFQTDSQALDIRRLSIIDSVQEAIECRLLYERMDGSCESQSTCGLSPKISSGGFAINSV</sequence>
<organism evidence="1 2">
    <name type="scientific">Larinioides sclopetarius</name>
    <dbReference type="NCBI Taxonomy" id="280406"/>
    <lineage>
        <taxon>Eukaryota</taxon>
        <taxon>Metazoa</taxon>
        <taxon>Ecdysozoa</taxon>
        <taxon>Arthropoda</taxon>
        <taxon>Chelicerata</taxon>
        <taxon>Arachnida</taxon>
        <taxon>Araneae</taxon>
        <taxon>Araneomorphae</taxon>
        <taxon>Entelegynae</taxon>
        <taxon>Araneoidea</taxon>
        <taxon>Araneidae</taxon>
        <taxon>Larinioides</taxon>
    </lineage>
</organism>
<evidence type="ECO:0000313" key="2">
    <source>
        <dbReference type="Proteomes" id="UP001497382"/>
    </source>
</evidence>